<dbReference type="Proteomes" id="UP001595900">
    <property type="component" value="Unassembled WGS sequence"/>
</dbReference>
<dbReference type="Gene3D" id="3.30.70.2530">
    <property type="match status" value="1"/>
</dbReference>
<comment type="caution">
    <text evidence="3">The sequence shown here is derived from an EMBL/GenBank/DDBJ whole genome shotgun (WGS) entry which is preliminary data.</text>
</comment>
<dbReference type="RefSeq" id="WP_390228822.1">
    <property type="nucleotide sequence ID" value="NZ_JBHSCN010000005.1"/>
</dbReference>
<dbReference type="PIRSF" id="PIRSF000136">
    <property type="entry name" value="LGO_GLO"/>
    <property type="match status" value="1"/>
</dbReference>
<dbReference type="EMBL" id="JBHSCN010000005">
    <property type="protein sequence ID" value="MFC4243742.1"/>
    <property type="molecule type" value="Genomic_DNA"/>
</dbReference>
<dbReference type="Gene3D" id="3.30.70.2520">
    <property type="match status" value="1"/>
</dbReference>
<accession>A0ABV8Q5S4</accession>
<evidence type="ECO:0000256" key="1">
    <source>
        <dbReference type="ARBA" id="ARBA00023002"/>
    </source>
</evidence>
<name>A0ABV8Q5S4_9MICO</name>
<dbReference type="Gene3D" id="1.10.45.10">
    <property type="entry name" value="Vanillyl-alcohol Oxidase, Chain A, domain 4"/>
    <property type="match status" value="1"/>
</dbReference>
<dbReference type="InterPro" id="IPR016171">
    <property type="entry name" value="Vanillyl_alc_oxidase_C-sub2"/>
</dbReference>
<dbReference type="Pfam" id="PF01565">
    <property type="entry name" value="FAD_binding_4"/>
    <property type="match status" value="1"/>
</dbReference>
<evidence type="ECO:0000313" key="4">
    <source>
        <dbReference type="Proteomes" id="UP001595900"/>
    </source>
</evidence>
<sequence length="431" mass="46142">MAKQEVNWSSNYAYRAPEIAHPRTVAEVQELVKQATDASPVRALGTRHTFNDVADPGEAGRLVNLAELPAHINIDSERRIATVSAGLRYGDVAIELDKQGWAVHNLASLPHISVAGAVATATHGSGSRNGNLATTVAGMTFVDGSGELVTLRRGDEGFEGAVVSFGSLGIVVDVELDIIPSFQVAQTVFLGVPYERASEALDLAYSVSVFTDWSPKSVNQLWVKARVEATGGTAAAPALEASVRELGATPALHKLHPIASVDAAATTAQFGEPGPWHERLPHFRLDFQPSAGEEIQSEFLLPRRHAAAAIAAVQELTEQITPILLVGELRAVAADSLWLSTAYSTGDDDWTDGAIAFHFTWIRDQAAAEGAAALLETALAPFGARPHWGKVFTEPARIPALYPKFDDFRALVAKYDPRGVFRNAYTRALGL</sequence>
<evidence type="ECO:0000259" key="2">
    <source>
        <dbReference type="PROSITE" id="PS51387"/>
    </source>
</evidence>
<dbReference type="InterPro" id="IPR010031">
    <property type="entry name" value="FAD_lactone_oxidase-like"/>
</dbReference>
<dbReference type="InterPro" id="IPR016167">
    <property type="entry name" value="FAD-bd_PCMH_sub1"/>
</dbReference>
<dbReference type="Gene3D" id="3.30.43.10">
    <property type="entry name" value="Uridine Diphospho-n-acetylenolpyruvylglucosamine Reductase, domain 2"/>
    <property type="match status" value="1"/>
</dbReference>
<dbReference type="PANTHER" id="PTHR43762:SF1">
    <property type="entry name" value="D-ARABINONO-1,4-LACTONE OXIDASE"/>
    <property type="match status" value="1"/>
</dbReference>
<dbReference type="SUPFAM" id="SSF56176">
    <property type="entry name" value="FAD-binding/transporter-associated domain-like"/>
    <property type="match status" value="1"/>
</dbReference>
<feature type="domain" description="FAD-binding PCMH-type" evidence="2">
    <location>
        <begin position="12"/>
        <end position="181"/>
    </location>
</feature>
<dbReference type="Gene3D" id="3.30.465.10">
    <property type="match status" value="1"/>
</dbReference>
<dbReference type="InterPro" id="IPR006094">
    <property type="entry name" value="Oxid_FAD_bind_N"/>
</dbReference>
<gene>
    <name evidence="3" type="ORF">ACFOYW_10180</name>
</gene>
<evidence type="ECO:0000313" key="3">
    <source>
        <dbReference type="EMBL" id="MFC4243742.1"/>
    </source>
</evidence>
<dbReference type="InterPro" id="IPR007173">
    <property type="entry name" value="ALO_C"/>
</dbReference>
<keyword evidence="4" id="KW-1185">Reference proteome</keyword>
<organism evidence="3 4">
    <name type="scientific">Gryllotalpicola reticulitermitis</name>
    <dbReference type="NCBI Taxonomy" id="1184153"/>
    <lineage>
        <taxon>Bacteria</taxon>
        <taxon>Bacillati</taxon>
        <taxon>Actinomycetota</taxon>
        <taxon>Actinomycetes</taxon>
        <taxon>Micrococcales</taxon>
        <taxon>Microbacteriaceae</taxon>
        <taxon>Gryllotalpicola</taxon>
    </lineage>
</organism>
<keyword evidence="1" id="KW-0560">Oxidoreductase</keyword>
<dbReference type="PANTHER" id="PTHR43762">
    <property type="entry name" value="L-GULONOLACTONE OXIDASE"/>
    <property type="match status" value="1"/>
</dbReference>
<dbReference type="Pfam" id="PF04030">
    <property type="entry name" value="ALO"/>
    <property type="match status" value="1"/>
</dbReference>
<dbReference type="InterPro" id="IPR016169">
    <property type="entry name" value="FAD-bd_PCMH_sub2"/>
</dbReference>
<dbReference type="InterPro" id="IPR036318">
    <property type="entry name" value="FAD-bd_PCMH-like_sf"/>
</dbReference>
<protein>
    <submittedName>
        <fullName evidence="3">FAD-binding protein</fullName>
    </submittedName>
</protein>
<dbReference type="PROSITE" id="PS51387">
    <property type="entry name" value="FAD_PCMH"/>
    <property type="match status" value="1"/>
</dbReference>
<dbReference type="InterPro" id="IPR016166">
    <property type="entry name" value="FAD-bd_PCMH"/>
</dbReference>
<proteinExistence type="predicted"/>
<reference evidence="4" key="1">
    <citation type="journal article" date="2019" name="Int. J. Syst. Evol. Microbiol.">
        <title>The Global Catalogue of Microorganisms (GCM) 10K type strain sequencing project: providing services to taxonomists for standard genome sequencing and annotation.</title>
        <authorList>
            <consortium name="The Broad Institute Genomics Platform"/>
            <consortium name="The Broad Institute Genome Sequencing Center for Infectious Disease"/>
            <person name="Wu L."/>
            <person name="Ma J."/>
        </authorList>
    </citation>
    <scope>NUCLEOTIDE SEQUENCE [LARGE SCALE GENOMIC DNA]</scope>
    <source>
        <strain evidence="4">CGMCC 1.10363</strain>
    </source>
</reference>